<sequence length="300" mass="34793">MKYEKSLKTERHHWWPQTISKHWGNSRGFINRVNTNGEITEVKPKSLAVIKNGHIIKLSDNPEKRSSFDQNFECFFDKADSNTNAIIKLLSEIRFNQFQCDSESSISSNICSSEEHELLIEIIVSLAVRSPMYRDRCIAIAEKLRGEIPALEKDRLIAINMRDALKNITNHIKNEATIYLLISKEKEFIFGDGFYHDIPAVTIPSRSPTLVCPLTPHICVIIDAKQRKKDNSLISLAINEEEVTICNDIVQIYSKNEIFYREDKPILLEHFKDNIRKEYYPYDNPLLKLLEQIKEQSHTS</sequence>
<dbReference type="Pfam" id="PF14022">
    <property type="entry name" value="DUF4238"/>
    <property type="match status" value="1"/>
</dbReference>
<accession>A0ABX8K3C3</accession>
<evidence type="ECO:0000313" key="1">
    <source>
        <dbReference type="EMBL" id="QWW81616.1"/>
    </source>
</evidence>
<keyword evidence="2" id="KW-1185">Reference proteome</keyword>
<dbReference type="RefSeq" id="WP_207293696.1">
    <property type="nucleotide sequence ID" value="NZ_CP071383.1"/>
</dbReference>
<dbReference type="Proteomes" id="UP000683497">
    <property type="component" value="Chromosome"/>
</dbReference>
<proteinExistence type="predicted"/>
<gene>
    <name evidence="1" type="ORF">KQ929_10640</name>
</gene>
<protein>
    <submittedName>
        <fullName evidence="1">DUF4238 domain-containing protein</fullName>
    </submittedName>
</protein>
<evidence type="ECO:0000313" key="2">
    <source>
        <dbReference type="Proteomes" id="UP000683497"/>
    </source>
</evidence>
<dbReference type="InterPro" id="IPR025332">
    <property type="entry name" value="DUF4238"/>
</dbReference>
<reference evidence="1 2" key="1">
    <citation type="submission" date="2021-06" db="EMBL/GenBank/DDBJ databases">
        <title>Leclercia pneumoniae sp. nov.</title>
        <authorList>
            <person name="Hoenemann M."/>
            <person name="Viehweger A."/>
            <person name="Dietze N."/>
        </authorList>
    </citation>
    <scope>NUCLEOTIDE SEQUENCE [LARGE SCALE GENOMIC DNA]</scope>
    <source>
        <strain evidence="2">49125</strain>
    </source>
</reference>
<name>A0ABX8K3C3_9ENTR</name>
<organism evidence="1 2">
    <name type="scientific">Leclercia pneumoniae</name>
    <dbReference type="NCBI Taxonomy" id="2815358"/>
    <lineage>
        <taxon>Bacteria</taxon>
        <taxon>Pseudomonadati</taxon>
        <taxon>Pseudomonadota</taxon>
        <taxon>Gammaproteobacteria</taxon>
        <taxon>Enterobacterales</taxon>
        <taxon>Enterobacteriaceae</taxon>
        <taxon>Leclercia</taxon>
    </lineage>
</organism>
<dbReference type="EMBL" id="CP076838">
    <property type="protein sequence ID" value="QWW81616.1"/>
    <property type="molecule type" value="Genomic_DNA"/>
</dbReference>